<evidence type="ECO:0000313" key="4">
    <source>
        <dbReference type="Proteomes" id="UP000321039"/>
    </source>
</evidence>
<gene>
    <name evidence="3" type="ORF">FV139_11170</name>
</gene>
<feature type="signal peptide" evidence="1">
    <location>
        <begin position="1"/>
        <end position="19"/>
    </location>
</feature>
<dbReference type="RefSeq" id="WP_148068494.1">
    <property type="nucleotide sequence ID" value="NZ_VRZA01000003.1"/>
</dbReference>
<keyword evidence="3" id="KW-0540">Nuclease</keyword>
<dbReference type="NCBIfam" id="NF033681">
    <property type="entry name" value="ExeM_NucH_DNase"/>
    <property type="match status" value="1"/>
</dbReference>
<evidence type="ECO:0000256" key="1">
    <source>
        <dbReference type="SAM" id="SignalP"/>
    </source>
</evidence>
<keyword evidence="4" id="KW-1185">Reference proteome</keyword>
<feature type="chain" id="PRO_5022835210" evidence="1">
    <location>
        <begin position="20"/>
        <end position="931"/>
    </location>
</feature>
<keyword evidence="3" id="KW-0255">Endonuclease</keyword>
<keyword evidence="1" id="KW-0732">Signal</keyword>
<reference evidence="3 4" key="1">
    <citation type="submission" date="2019-08" db="EMBL/GenBank/DDBJ databases">
        <title>Parahaliea maris sp. nov., isolated from the surface seawater.</title>
        <authorList>
            <person name="Liu Y."/>
        </authorList>
    </citation>
    <scope>NUCLEOTIDE SEQUENCE [LARGE SCALE GENOMIC DNA]</scope>
    <source>
        <strain evidence="3 4">HSLHS9</strain>
    </source>
</reference>
<organism evidence="3 4">
    <name type="scientific">Parahaliea maris</name>
    <dbReference type="NCBI Taxonomy" id="2716870"/>
    <lineage>
        <taxon>Bacteria</taxon>
        <taxon>Pseudomonadati</taxon>
        <taxon>Pseudomonadota</taxon>
        <taxon>Gammaproteobacteria</taxon>
        <taxon>Cellvibrionales</taxon>
        <taxon>Halieaceae</taxon>
        <taxon>Parahaliea</taxon>
    </lineage>
</organism>
<comment type="caution">
    <text evidence="3">The sequence shown here is derived from an EMBL/GenBank/DDBJ whole genome shotgun (WGS) entry which is preliminary data.</text>
</comment>
<dbReference type="Proteomes" id="UP000321039">
    <property type="component" value="Unassembled WGS sequence"/>
</dbReference>
<dbReference type="Gene3D" id="3.60.10.10">
    <property type="entry name" value="Endonuclease/exonuclease/phosphatase"/>
    <property type="match status" value="1"/>
</dbReference>
<evidence type="ECO:0000259" key="2">
    <source>
        <dbReference type="Pfam" id="PF03372"/>
    </source>
</evidence>
<sequence length="931" mass="97312">MKRLLIAGAILSATACAEAGLTITAVFDGPLTGGIPKGVELYVTADIADLSAYGLGSANNGGGTDGEEFTFPAVSVAAGEYLYVATETDGFAAFFGFAPDYTSGAMSINGDDAIELFHNGVVVDLFGDINVDGSGQPWEYLDGWAARDGALGPSATFDISQWQFSGPNALDDFSDNLAAANSVPVAGASGEPGSEPEPEPAPLQLISAIQGTPDTQGSNRFGDTDVSPLIEQQVQVDAIVVGDFQDGDVDSGRELRGFFLQEESADEDGDPASSEGLFVYDTGFGVDVSLGDRVQVTGTVTQYFGETQLADLSEVVVVASGLLDQVTVADITLPAAATSTAQDGSFQPDLEAYEGMLVRFPGILQVTEQYQLDRFNEIKLVAGERPYQFTQLNTPDSALYQQFQQDLGARRITYDDGLSVQNAAIDQLDGFAPYNEATAVRMGDTVTGLTGVLDYKWAGNSASGATWRVRAHSDGANTFVSTSVRPLAAPGVAGNLSIASLNVLNFFTTLDIGSNTTALGHDPRGADSAEEYQRQLAKTVAAITSLDADLLGLVEIENAFDTVNDGSTAIEVLVSALNTRLGAGVYDYVYPGSSFVGGDAIATALIYKPAVLRIVPGSQPALLDDSVAATLPGFGAHDFEADPVFEGEATNRVPLATSFEHRETLQTFTAVVNHFKSKGPSSLEDEASPNYDVGDGAGFWNARRDTAARALLTWLVSAPTGIDTANTVLLGDLNSYASEDPVQRLLAGGFSSVEPSDAYSYVFDGQIGTLDYILLSAALAPSQAAAATWHINADEADALDYNLDFGRDASWFDPSTPTRNSDHDPLLVGLELALATPAITDLPAALLAEIAEGGIGAAGGPAAQARLGVLQRRLELAASHAEAGRTTAACAVLQQVLKATDGEPAVPDMIAGDEAPLFHLRVQLARESSGC</sequence>
<keyword evidence="3" id="KW-0378">Hydrolase</keyword>
<dbReference type="PROSITE" id="PS51257">
    <property type="entry name" value="PROKAR_LIPOPROTEIN"/>
    <property type="match status" value="1"/>
</dbReference>
<evidence type="ECO:0000313" key="3">
    <source>
        <dbReference type="EMBL" id="TXS94152.1"/>
    </source>
</evidence>
<accession>A0A5C9A2H3</accession>
<dbReference type="PANTHER" id="PTHR42834:SF1">
    <property type="entry name" value="ENDONUCLEASE_EXONUCLEASE_PHOSPHATASE FAMILY PROTEIN (AFU_ORTHOLOGUE AFUA_3G09210)"/>
    <property type="match status" value="1"/>
</dbReference>
<dbReference type="AlphaFoldDB" id="A0A5C9A2H3"/>
<dbReference type="InterPro" id="IPR036691">
    <property type="entry name" value="Endo/exonu/phosph_ase_sf"/>
</dbReference>
<dbReference type="GO" id="GO:0004519">
    <property type="term" value="F:endonuclease activity"/>
    <property type="evidence" value="ECO:0007669"/>
    <property type="project" value="UniProtKB-KW"/>
</dbReference>
<dbReference type="InterPro" id="IPR047971">
    <property type="entry name" value="ExeM-like"/>
</dbReference>
<dbReference type="EMBL" id="VRZA01000003">
    <property type="protein sequence ID" value="TXS94152.1"/>
    <property type="molecule type" value="Genomic_DNA"/>
</dbReference>
<feature type="domain" description="Endonuclease/exonuclease/phosphatase" evidence="2">
    <location>
        <begin position="500"/>
        <end position="783"/>
    </location>
</feature>
<dbReference type="InterPro" id="IPR005135">
    <property type="entry name" value="Endo/exonuclease/phosphatase"/>
</dbReference>
<name>A0A5C9A2H3_9GAMM</name>
<dbReference type="CDD" id="cd04486">
    <property type="entry name" value="YhcR_OBF_like"/>
    <property type="match status" value="1"/>
</dbReference>
<protein>
    <submittedName>
        <fullName evidence="3">ExeM/NucH family extracellular endonuclease</fullName>
    </submittedName>
</protein>
<dbReference type="SUPFAM" id="SSF56219">
    <property type="entry name" value="DNase I-like"/>
    <property type="match status" value="1"/>
</dbReference>
<dbReference type="PANTHER" id="PTHR42834">
    <property type="entry name" value="ENDONUCLEASE/EXONUCLEASE/PHOSPHATASE FAMILY PROTEIN (AFU_ORTHOLOGUE AFUA_3G09210)"/>
    <property type="match status" value="1"/>
</dbReference>
<dbReference type="Pfam" id="PF03372">
    <property type="entry name" value="Exo_endo_phos"/>
    <property type="match status" value="1"/>
</dbReference>
<proteinExistence type="predicted"/>